<evidence type="ECO:0000313" key="1">
    <source>
        <dbReference type="EMBL" id="MFC4585343.1"/>
    </source>
</evidence>
<evidence type="ECO:0008006" key="3">
    <source>
        <dbReference type="Google" id="ProtNLM"/>
    </source>
</evidence>
<organism evidence="1 2">
    <name type="scientific">Sphaerisporangium corydalis</name>
    <dbReference type="NCBI Taxonomy" id="1441875"/>
    <lineage>
        <taxon>Bacteria</taxon>
        <taxon>Bacillati</taxon>
        <taxon>Actinomycetota</taxon>
        <taxon>Actinomycetes</taxon>
        <taxon>Streptosporangiales</taxon>
        <taxon>Streptosporangiaceae</taxon>
        <taxon>Sphaerisporangium</taxon>
    </lineage>
</organism>
<accession>A0ABV9E938</accession>
<reference evidence="2" key="1">
    <citation type="journal article" date="2019" name="Int. J. Syst. Evol. Microbiol.">
        <title>The Global Catalogue of Microorganisms (GCM) 10K type strain sequencing project: providing services to taxonomists for standard genome sequencing and annotation.</title>
        <authorList>
            <consortium name="The Broad Institute Genomics Platform"/>
            <consortium name="The Broad Institute Genome Sequencing Center for Infectious Disease"/>
            <person name="Wu L."/>
            <person name="Ma J."/>
        </authorList>
    </citation>
    <scope>NUCLEOTIDE SEQUENCE [LARGE SCALE GENOMIC DNA]</scope>
    <source>
        <strain evidence="2">CCUG 49560</strain>
    </source>
</reference>
<comment type="caution">
    <text evidence="1">The sequence shown here is derived from an EMBL/GenBank/DDBJ whole genome shotgun (WGS) entry which is preliminary data.</text>
</comment>
<proteinExistence type="predicted"/>
<dbReference type="EMBL" id="JBHSFN010000002">
    <property type="protein sequence ID" value="MFC4585343.1"/>
    <property type="molecule type" value="Genomic_DNA"/>
</dbReference>
<evidence type="ECO:0000313" key="2">
    <source>
        <dbReference type="Proteomes" id="UP001595891"/>
    </source>
</evidence>
<dbReference type="RefSeq" id="WP_262842606.1">
    <property type="nucleotide sequence ID" value="NZ_JANZYP010000012.1"/>
</dbReference>
<gene>
    <name evidence="1" type="ORF">ACFO8L_04645</name>
</gene>
<protein>
    <recommendedName>
        <fullName evidence="3">XRE family transcriptional regulator</fullName>
    </recommendedName>
</protein>
<dbReference type="Proteomes" id="UP001595891">
    <property type="component" value="Unassembled WGS sequence"/>
</dbReference>
<keyword evidence="2" id="KW-1185">Reference proteome</keyword>
<sequence length="364" mass="39767">MIPELREDVARRFPLVPRGRPVCHPLDVRVRQVADLADSGSDYPEEATRIAAEAHNLGALVASDCGFSSLARDLCWRQFQIFHDAQPFDAATAKLALQPLVNLGRLLAREGNGTAAHHLIETLFTAVRHSATGTFGGTVIDLGNVTHSSDDHREIVQWLWTVLLADGIRALAQAGRWSQALQHVQDHRGISRSLLDGRQIAIIAHRAVGDRRTSTCLLTETDTPTPWERTVAAGLAVLTSSESGDPISLVDRYLPLGGPSTQVVFRTRLGLVVLDLVDERFGPRLAHTIAIDVQRSQDAYAAREVLAHAGCASLIPATARRVLTSLVQVSCLGRGTMPIELWDQFRMAMTTAETSLREALSRRP</sequence>
<name>A0ABV9E938_9ACTN</name>